<feature type="domain" description="Outer membrane protein beta-barrel" evidence="5">
    <location>
        <begin position="6"/>
        <end position="218"/>
    </location>
</feature>
<evidence type="ECO:0000256" key="1">
    <source>
        <dbReference type="ARBA" id="ARBA00004370"/>
    </source>
</evidence>
<feature type="chain" id="PRO_5017691692" evidence="4">
    <location>
        <begin position="21"/>
        <end position="218"/>
    </location>
</feature>
<keyword evidence="3" id="KW-0472">Membrane</keyword>
<dbReference type="SUPFAM" id="SSF56925">
    <property type="entry name" value="OMPA-like"/>
    <property type="match status" value="1"/>
</dbReference>
<evidence type="ECO:0000256" key="3">
    <source>
        <dbReference type="ARBA" id="ARBA00023136"/>
    </source>
</evidence>
<dbReference type="GO" id="GO:0016020">
    <property type="term" value="C:membrane"/>
    <property type="evidence" value="ECO:0007669"/>
    <property type="project" value="UniProtKB-SubCell"/>
</dbReference>
<dbReference type="Proteomes" id="UP000264693">
    <property type="component" value="Chromosome"/>
</dbReference>
<feature type="signal peptide" evidence="4">
    <location>
        <begin position="1"/>
        <end position="20"/>
    </location>
</feature>
<dbReference type="AlphaFoldDB" id="A0A347TLU6"/>
<gene>
    <name evidence="6" type="ORF">AMRN_1847</name>
    <name evidence="7" type="ORF">CPH92_11655</name>
</gene>
<keyword evidence="2 4" id="KW-0732">Signal</keyword>
<dbReference type="EMBL" id="NXAO01000054">
    <property type="protein sequence ID" value="PHO14461.1"/>
    <property type="molecule type" value="Genomic_DNA"/>
</dbReference>
<dbReference type="EMBL" id="CP032101">
    <property type="protein sequence ID" value="AXX87574.1"/>
    <property type="molecule type" value="Genomic_DNA"/>
</dbReference>
<evidence type="ECO:0000313" key="7">
    <source>
        <dbReference type="EMBL" id="PHO14461.1"/>
    </source>
</evidence>
<dbReference type="PANTHER" id="PTHR34001:SF3">
    <property type="entry name" value="BLL7405 PROTEIN"/>
    <property type="match status" value="1"/>
</dbReference>
<dbReference type="InterPro" id="IPR027385">
    <property type="entry name" value="Beta-barrel_OMP"/>
</dbReference>
<accession>A0A347TLU6</accession>
<keyword evidence="8" id="KW-1185">Reference proteome</keyword>
<evidence type="ECO:0000256" key="2">
    <source>
        <dbReference type="ARBA" id="ARBA00022729"/>
    </source>
</evidence>
<proteinExistence type="predicted"/>
<dbReference type="Gene3D" id="2.40.160.20">
    <property type="match status" value="1"/>
</dbReference>
<dbReference type="Pfam" id="PF13505">
    <property type="entry name" value="OMP_b-brl"/>
    <property type="match status" value="1"/>
</dbReference>
<dbReference type="InterPro" id="IPR051692">
    <property type="entry name" value="OMP-like"/>
</dbReference>
<dbReference type="Proteomes" id="UP000224740">
    <property type="component" value="Unassembled WGS sequence"/>
</dbReference>
<sequence length="218" mass="24920">MKNKIILFVLGFSLTASLYAKDSGFYIGGLIGKSKTKDYGKETFTATNIDSGYSQSIEEIDLIYGGLLGYDHYFDNFLIGLEFDGYKVDSDEKRDIQAGGANPWHYTSEINKVTSLKLRLGYLINEENLFYISIGKAKADITRKMYNTNGTTLLKELNDNVDGNLYGLGLEHFLENNLSIQIDFRYIKYDEVSFIVEDKTEYEDLTEKAFTLSFKYKF</sequence>
<evidence type="ECO:0000313" key="9">
    <source>
        <dbReference type="Proteomes" id="UP000264693"/>
    </source>
</evidence>
<protein>
    <submittedName>
        <fullName evidence="6">Porin family protein</fullName>
    </submittedName>
</protein>
<dbReference type="RefSeq" id="WP_099312034.1">
    <property type="nucleotide sequence ID" value="NZ_CP032101.1"/>
</dbReference>
<dbReference type="InterPro" id="IPR011250">
    <property type="entry name" value="OMP/PagP_B-barrel"/>
</dbReference>
<evidence type="ECO:0000313" key="8">
    <source>
        <dbReference type="Proteomes" id="UP000224740"/>
    </source>
</evidence>
<reference evidence="8" key="1">
    <citation type="submission" date="2017-09" db="EMBL/GenBank/DDBJ databases">
        <title>Arcobacter canalis sp. nov., a new species isolated from a water canal contaminated with urban sewage.</title>
        <authorList>
            <person name="Perez-Cataluna A."/>
            <person name="Salas-Masso N."/>
            <person name="Figueras M.J."/>
        </authorList>
    </citation>
    <scope>NUCLEOTIDE SEQUENCE [LARGE SCALE GENOMIC DNA]</scope>
    <source>
        <strain evidence="8">CECT 7727</strain>
    </source>
</reference>
<evidence type="ECO:0000256" key="4">
    <source>
        <dbReference type="SAM" id="SignalP"/>
    </source>
</evidence>
<evidence type="ECO:0000259" key="5">
    <source>
        <dbReference type="Pfam" id="PF13505"/>
    </source>
</evidence>
<name>A0A347TLU6_9BACT</name>
<evidence type="ECO:0000313" key="6">
    <source>
        <dbReference type="EMBL" id="AXX87574.1"/>
    </source>
</evidence>
<reference evidence="7" key="2">
    <citation type="submission" date="2017-09" db="EMBL/GenBank/DDBJ databases">
        <authorList>
            <person name="Perez-Cataluna A."/>
            <person name="Figueras M.J."/>
            <person name="Salas-Masso N."/>
        </authorList>
    </citation>
    <scope>NUCLEOTIDE SEQUENCE</scope>
    <source>
        <strain evidence="7">CECT 7727</strain>
    </source>
</reference>
<organism evidence="6 9">
    <name type="scientific">Malaciobacter marinus</name>
    <dbReference type="NCBI Taxonomy" id="505249"/>
    <lineage>
        <taxon>Bacteria</taxon>
        <taxon>Pseudomonadati</taxon>
        <taxon>Campylobacterota</taxon>
        <taxon>Epsilonproteobacteria</taxon>
        <taxon>Campylobacterales</taxon>
        <taxon>Arcobacteraceae</taxon>
        <taxon>Malaciobacter</taxon>
    </lineage>
</organism>
<dbReference type="PANTHER" id="PTHR34001">
    <property type="entry name" value="BLL7405 PROTEIN"/>
    <property type="match status" value="1"/>
</dbReference>
<reference evidence="6 9" key="3">
    <citation type="submission" date="2018-08" db="EMBL/GenBank/DDBJ databases">
        <title>Complete genome of the Arcobacter marinus type strain JCM 15502.</title>
        <authorList>
            <person name="Miller W.G."/>
            <person name="Yee E."/>
            <person name="Huynh S."/>
            <person name="Parker C.T."/>
        </authorList>
    </citation>
    <scope>NUCLEOTIDE SEQUENCE [LARGE SCALE GENOMIC DNA]</scope>
    <source>
        <strain evidence="6 9">JCM 15502</strain>
    </source>
</reference>
<dbReference type="KEGG" id="amar:AMRN_1847"/>
<comment type="subcellular location">
    <subcellularLocation>
        <location evidence="1">Membrane</location>
    </subcellularLocation>
</comment>